<proteinExistence type="inferred from homology"/>
<protein>
    <recommendedName>
        <fullName evidence="7 11">Mannonate dehydratase</fullName>
        <ecNumber evidence="7 11">4.2.1.8</ecNumber>
    </recommendedName>
</protein>
<dbReference type="eggNOG" id="COG1312">
    <property type="taxonomic scope" value="Bacteria"/>
</dbReference>
<reference evidence="12 13" key="1">
    <citation type="submission" date="2015-09" db="EMBL/GenBank/DDBJ databases">
        <title>Identification and resolution of microdiversity through metagenomic sequencing of parallel consortia.</title>
        <authorList>
            <person name="Nelson W.C."/>
            <person name="Romine M.F."/>
            <person name="Lindemann S.R."/>
        </authorList>
    </citation>
    <scope>NUCLEOTIDE SEQUENCE [LARGE SCALE GENOMIC DNA]</scope>
    <source>
        <strain evidence="12">HL-49</strain>
    </source>
</reference>
<comment type="cofactor">
    <cofactor evidence="3">
        <name>Fe(2+)</name>
        <dbReference type="ChEBI" id="CHEBI:29033"/>
    </cofactor>
</comment>
<keyword evidence="9" id="KW-0464">Manganese</keyword>
<comment type="function">
    <text evidence="4">Catalyzes the dehydration of D-mannonate.</text>
</comment>
<comment type="cofactor">
    <cofactor evidence="2">
        <name>Mn(2+)</name>
        <dbReference type="ChEBI" id="CHEBI:29035"/>
    </cofactor>
</comment>
<evidence type="ECO:0000256" key="6">
    <source>
        <dbReference type="ARBA" id="ARBA00007389"/>
    </source>
</evidence>
<gene>
    <name evidence="12" type="primary">uxuA-2</name>
    <name evidence="12" type="ORF">HLUCCX10_13745</name>
</gene>
<evidence type="ECO:0000313" key="12">
    <source>
        <dbReference type="EMBL" id="KPQ13209.1"/>
    </source>
</evidence>
<comment type="similarity">
    <text evidence="6">Belongs to the mannonate dehydratase family.</text>
</comment>
<feature type="non-terminal residue" evidence="12">
    <location>
        <position position="253"/>
    </location>
</feature>
<dbReference type="NCBIfam" id="TIGR00695">
    <property type="entry name" value="uxuA"/>
    <property type="match status" value="1"/>
</dbReference>
<dbReference type="GO" id="GO:0008927">
    <property type="term" value="F:mannonate dehydratase activity"/>
    <property type="evidence" value="ECO:0007669"/>
    <property type="project" value="UniProtKB-UniRule"/>
</dbReference>
<dbReference type="Pfam" id="PF03786">
    <property type="entry name" value="UxuA"/>
    <property type="match status" value="1"/>
</dbReference>
<sequence length="253" mass="29352">MIPRMEQTMRWYGPNDPVSLRDIRQAGATGIVTALHHIPNGDVWSIEEIKKRKKIIEDAGLTWSVVESVPVHERIKTRTENYLQLIENYQQTLRNLASEGIYTVCYNFMPILDWTRTELYKELPNGAKALFYEKKAVQAFDLFILEREEAFNEYSAAEIEELKQYYQSLSPEKHQLIIDNILKGLPGSEIGYTLDEFRDMLKTYDGIDEKKLQEHLRLFLDAIVPVAEEVGIYLTIHPDDPPFSLYGLPRIVS</sequence>
<evidence type="ECO:0000256" key="10">
    <source>
        <dbReference type="ARBA" id="ARBA00023239"/>
    </source>
</evidence>
<dbReference type="GO" id="GO:0042840">
    <property type="term" value="P:D-glucuronate catabolic process"/>
    <property type="evidence" value="ECO:0007669"/>
    <property type="project" value="TreeGrafter"/>
</dbReference>
<keyword evidence="8" id="KW-0408">Iron</keyword>
<evidence type="ECO:0000256" key="7">
    <source>
        <dbReference type="ARBA" id="ARBA00012927"/>
    </source>
</evidence>
<accession>A0A0P7YF78</accession>
<dbReference type="PANTHER" id="PTHR30387:SF2">
    <property type="entry name" value="MANNONATE DEHYDRATASE"/>
    <property type="match status" value="1"/>
</dbReference>
<organism evidence="12 13">
    <name type="scientific">Algoriphagus marincola HL-49</name>
    <dbReference type="NCBI Taxonomy" id="1305737"/>
    <lineage>
        <taxon>Bacteria</taxon>
        <taxon>Pseudomonadati</taxon>
        <taxon>Bacteroidota</taxon>
        <taxon>Cytophagia</taxon>
        <taxon>Cytophagales</taxon>
        <taxon>Cyclobacteriaceae</taxon>
        <taxon>Algoriphagus</taxon>
    </lineage>
</organism>
<dbReference type="Proteomes" id="UP000050421">
    <property type="component" value="Unassembled WGS sequence"/>
</dbReference>
<dbReference type="EMBL" id="LJXT01000099">
    <property type="protein sequence ID" value="KPQ13209.1"/>
    <property type="molecule type" value="Genomic_DNA"/>
</dbReference>
<dbReference type="AlphaFoldDB" id="A0A0P7YF78"/>
<dbReference type="NCBIfam" id="NF003027">
    <property type="entry name" value="PRK03906.1"/>
    <property type="match status" value="1"/>
</dbReference>
<dbReference type="UniPathway" id="UPA00246"/>
<dbReference type="Gene3D" id="3.20.20.150">
    <property type="entry name" value="Divalent-metal-dependent TIM barrel enzymes"/>
    <property type="match status" value="1"/>
</dbReference>
<evidence type="ECO:0000256" key="9">
    <source>
        <dbReference type="ARBA" id="ARBA00023211"/>
    </source>
</evidence>
<evidence type="ECO:0000256" key="2">
    <source>
        <dbReference type="ARBA" id="ARBA00001936"/>
    </source>
</evidence>
<evidence type="ECO:0000256" key="4">
    <source>
        <dbReference type="ARBA" id="ARBA00002713"/>
    </source>
</evidence>
<dbReference type="EC" id="4.2.1.8" evidence="7 11"/>
<dbReference type="GO" id="GO:0008198">
    <property type="term" value="F:ferrous iron binding"/>
    <property type="evidence" value="ECO:0007669"/>
    <property type="project" value="TreeGrafter"/>
</dbReference>
<evidence type="ECO:0000256" key="5">
    <source>
        <dbReference type="ARBA" id="ARBA00004892"/>
    </source>
</evidence>
<evidence type="ECO:0000256" key="8">
    <source>
        <dbReference type="ARBA" id="ARBA00023004"/>
    </source>
</evidence>
<dbReference type="InterPro" id="IPR004628">
    <property type="entry name" value="Man_deHydtase"/>
</dbReference>
<comment type="pathway">
    <text evidence="5">Carbohydrate metabolism; pentose and glucuronate interconversion.</text>
</comment>
<comment type="catalytic activity">
    <reaction evidence="1">
        <text>D-mannonate = 2-dehydro-3-deoxy-D-gluconate + H2O</text>
        <dbReference type="Rhea" id="RHEA:20097"/>
        <dbReference type="ChEBI" id="CHEBI:15377"/>
        <dbReference type="ChEBI" id="CHEBI:17767"/>
        <dbReference type="ChEBI" id="CHEBI:57990"/>
        <dbReference type="EC" id="4.2.1.8"/>
    </reaction>
</comment>
<dbReference type="SUPFAM" id="SSF51658">
    <property type="entry name" value="Xylose isomerase-like"/>
    <property type="match status" value="1"/>
</dbReference>
<name>A0A0P7YF78_9BACT</name>
<dbReference type="PANTHER" id="PTHR30387">
    <property type="entry name" value="MANNONATE DEHYDRATASE"/>
    <property type="match status" value="1"/>
</dbReference>
<dbReference type="InterPro" id="IPR036237">
    <property type="entry name" value="Xyl_isomerase-like_sf"/>
</dbReference>
<dbReference type="STRING" id="1305737.GCA_000526355_00627"/>
<evidence type="ECO:0000256" key="11">
    <source>
        <dbReference type="NCBIfam" id="TIGR00695"/>
    </source>
</evidence>
<evidence type="ECO:0000256" key="1">
    <source>
        <dbReference type="ARBA" id="ARBA00001794"/>
    </source>
</evidence>
<keyword evidence="10" id="KW-0456">Lyase</keyword>
<dbReference type="GO" id="GO:0030145">
    <property type="term" value="F:manganese ion binding"/>
    <property type="evidence" value="ECO:0007669"/>
    <property type="project" value="TreeGrafter"/>
</dbReference>
<comment type="caution">
    <text evidence="12">The sequence shown here is derived from an EMBL/GenBank/DDBJ whole genome shotgun (WGS) entry which is preliminary data.</text>
</comment>
<evidence type="ECO:0000313" key="13">
    <source>
        <dbReference type="Proteomes" id="UP000050421"/>
    </source>
</evidence>
<evidence type="ECO:0000256" key="3">
    <source>
        <dbReference type="ARBA" id="ARBA00001954"/>
    </source>
</evidence>